<keyword evidence="1" id="KW-1133">Transmembrane helix</keyword>
<evidence type="ECO:0000313" key="3">
    <source>
        <dbReference type="Proteomes" id="UP000092460"/>
    </source>
</evidence>
<evidence type="ECO:0000313" key="2">
    <source>
        <dbReference type="EnsemblMetazoa" id="GPPI035028-PA"/>
    </source>
</evidence>
<dbReference type="AlphaFoldDB" id="A0A1B0BMU6"/>
<dbReference type="Proteomes" id="UP000092460">
    <property type="component" value="Unassembled WGS sequence"/>
</dbReference>
<keyword evidence="3" id="KW-1185">Reference proteome</keyword>
<accession>A0A1B0BMU6</accession>
<organism evidence="2 3">
    <name type="scientific">Glossina palpalis gambiensis</name>
    <dbReference type="NCBI Taxonomy" id="67801"/>
    <lineage>
        <taxon>Eukaryota</taxon>
        <taxon>Metazoa</taxon>
        <taxon>Ecdysozoa</taxon>
        <taxon>Arthropoda</taxon>
        <taxon>Hexapoda</taxon>
        <taxon>Insecta</taxon>
        <taxon>Pterygota</taxon>
        <taxon>Neoptera</taxon>
        <taxon>Endopterygota</taxon>
        <taxon>Diptera</taxon>
        <taxon>Brachycera</taxon>
        <taxon>Muscomorpha</taxon>
        <taxon>Hippoboscoidea</taxon>
        <taxon>Glossinidae</taxon>
        <taxon>Glossina</taxon>
    </lineage>
</organism>
<name>A0A1B0BMU6_9MUSC</name>
<feature type="transmembrane region" description="Helical" evidence="1">
    <location>
        <begin position="57"/>
        <end position="75"/>
    </location>
</feature>
<keyword evidence="1" id="KW-0472">Membrane</keyword>
<reference evidence="3" key="1">
    <citation type="submission" date="2015-01" db="EMBL/GenBank/DDBJ databases">
        <authorList>
            <person name="Aksoy S."/>
            <person name="Warren W."/>
            <person name="Wilson R.K."/>
        </authorList>
    </citation>
    <scope>NUCLEOTIDE SEQUENCE [LARGE SCALE GENOMIC DNA]</scope>
    <source>
        <strain evidence="3">IAEA</strain>
    </source>
</reference>
<evidence type="ECO:0000256" key="1">
    <source>
        <dbReference type="SAM" id="Phobius"/>
    </source>
</evidence>
<keyword evidence="1" id="KW-0812">Transmembrane</keyword>
<dbReference type="EnsemblMetazoa" id="GPPI035028-RA">
    <property type="protein sequence ID" value="GPPI035028-PA"/>
    <property type="gene ID" value="GPPI035028"/>
</dbReference>
<reference evidence="2" key="2">
    <citation type="submission" date="2020-05" db="UniProtKB">
        <authorList>
            <consortium name="EnsemblMetazoa"/>
        </authorList>
    </citation>
    <scope>IDENTIFICATION</scope>
    <source>
        <strain evidence="2">IAEA</strain>
    </source>
</reference>
<sequence length="78" mass="8739">MHVVQHVAGELLAECIALIMHTYGSTVTTLEIIEFAVFVCKVRESCLQKMFTSYSQVTGNYVYVCLASFWLLSLVSKS</sequence>
<protein>
    <submittedName>
        <fullName evidence="2">Uncharacterized protein</fullName>
    </submittedName>
</protein>
<dbReference type="EMBL" id="JXJN01017053">
    <property type="status" value="NOT_ANNOTATED_CDS"/>
    <property type="molecule type" value="Genomic_DNA"/>
</dbReference>
<proteinExistence type="predicted"/>
<dbReference type="VEuPathDB" id="VectorBase:GPPI035028"/>